<dbReference type="EMBL" id="FNPE01000021">
    <property type="protein sequence ID" value="SDZ38285.1"/>
    <property type="molecule type" value="Genomic_DNA"/>
</dbReference>
<accession>A0A1H3SL32</accession>
<evidence type="ECO:0008006" key="3">
    <source>
        <dbReference type="Google" id="ProtNLM"/>
    </source>
</evidence>
<dbReference type="Proteomes" id="UP000183417">
    <property type="component" value="Unassembled WGS sequence"/>
</dbReference>
<organism evidence="1 2">
    <name type="scientific">Delftia lacustris</name>
    <dbReference type="NCBI Taxonomy" id="558537"/>
    <lineage>
        <taxon>Bacteria</taxon>
        <taxon>Pseudomonadati</taxon>
        <taxon>Pseudomonadota</taxon>
        <taxon>Betaproteobacteria</taxon>
        <taxon>Burkholderiales</taxon>
        <taxon>Comamonadaceae</taxon>
        <taxon>Delftia</taxon>
    </lineage>
</organism>
<dbReference type="InterPro" id="IPR016912">
    <property type="entry name" value="Phage_P2_GpU"/>
</dbReference>
<gene>
    <name evidence="1" type="ORF">SAMN05421547_12112</name>
</gene>
<reference evidence="1 2" key="1">
    <citation type="submission" date="2016-10" db="EMBL/GenBank/DDBJ databases">
        <authorList>
            <person name="de Groot N.N."/>
        </authorList>
    </citation>
    <scope>NUCLEOTIDE SEQUENCE [LARGE SCALE GENOMIC DNA]</scope>
    <source>
        <strain evidence="1 2">LMG 24775</strain>
    </source>
</reference>
<sequence>MLITLGQFAFGIDTLAFDKLVRSSTWRHPSNSRVGARPARQSLGPGDETLGLTGVLAPEFRGTAKSLDDLREMADQGKAWALVGGESILGAWVIESLQQTGTHYTPGGKPRRIEFDLKLARVDDHLAEGGGGVDPWPDDDFWEWWI</sequence>
<dbReference type="RefSeq" id="WP_012204504.1">
    <property type="nucleotide sequence ID" value="NZ_AP025556.1"/>
</dbReference>
<evidence type="ECO:0000313" key="2">
    <source>
        <dbReference type="Proteomes" id="UP000183417"/>
    </source>
</evidence>
<dbReference type="GeneID" id="94693764"/>
<proteinExistence type="predicted"/>
<dbReference type="AlphaFoldDB" id="A0A1H3SL32"/>
<dbReference type="PIRSF" id="PIRSF029208">
    <property type="entry name" value="Phage_tail_GPU"/>
    <property type="match status" value="1"/>
</dbReference>
<dbReference type="Pfam" id="PF06995">
    <property type="entry name" value="Phage_P2_GpU"/>
    <property type="match status" value="1"/>
</dbReference>
<dbReference type="InterPro" id="IPR009734">
    <property type="entry name" value="Myoviridae_GpU"/>
</dbReference>
<protein>
    <recommendedName>
        <fullName evidence="3">Phage P2 GpU</fullName>
    </recommendedName>
</protein>
<name>A0A1H3SL32_9BURK</name>
<evidence type="ECO:0000313" key="1">
    <source>
        <dbReference type="EMBL" id="SDZ38285.1"/>
    </source>
</evidence>